<name>A0AAV5IX21_9ROSI</name>
<sequence>MPRFEHAVSMLVSVILRKCISVFEEFAYLFIDIVAVVTSTIRFSNFRVRQPSSATTSSVSYFPLSSMAVRHDR</sequence>
<protein>
    <recommendedName>
        <fullName evidence="3">Secreted protein</fullName>
    </recommendedName>
</protein>
<evidence type="ECO:0008006" key="3">
    <source>
        <dbReference type="Google" id="ProtNLM"/>
    </source>
</evidence>
<evidence type="ECO:0000313" key="2">
    <source>
        <dbReference type="Proteomes" id="UP001054252"/>
    </source>
</evidence>
<evidence type="ECO:0000313" key="1">
    <source>
        <dbReference type="EMBL" id="GKV04379.1"/>
    </source>
</evidence>
<reference evidence="1 2" key="1">
    <citation type="journal article" date="2021" name="Commun. Biol.">
        <title>The genome of Shorea leprosula (Dipterocarpaceae) highlights the ecological relevance of drought in aseasonal tropical rainforests.</title>
        <authorList>
            <person name="Ng K.K.S."/>
            <person name="Kobayashi M.J."/>
            <person name="Fawcett J.A."/>
            <person name="Hatakeyama M."/>
            <person name="Paape T."/>
            <person name="Ng C.H."/>
            <person name="Ang C.C."/>
            <person name="Tnah L.H."/>
            <person name="Lee C.T."/>
            <person name="Nishiyama T."/>
            <person name="Sese J."/>
            <person name="O'Brien M.J."/>
            <person name="Copetti D."/>
            <person name="Mohd Noor M.I."/>
            <person name="Ong R.C."/>
            <person name="Putra M."/>
            <person name="Sireger I.Z."/>
            <person name="Indrioko S."/>
            <person name="Kosugi Y."/>
            <person name="Izuno A."/>
            <person name="Isagi Y."/>
            <person name="Lee S.L."/>
            <person name="Shimizu K.K."/>
        </authorList>
    </citation>
    <scope>NUCLEOTIDE SEQUENCE [LARGE SCALE GENOMIC DNA]</scope>
    <source>
        <strain evidence="1">214</strain>
    </source>
</reference>
<keyword evidence="2" id="KW-1185">Reference proteome</keyword>
<organism evidence="1 2">
    <name type="scientific">Rubroshorea leprosula</name>
    <dbReference type="NCBI Taxonomy" id="152421"/>
    <lineage>
        <taxon>Eukaryota</taxon>
        <taxon>Viridiplantae</taxon>
        <taxon>Streptophyta</taxon>
        <taxon>Embryophyta</taxon>
        <taxon>Tracheophyta</taxon>
        <taxon>Spermatophyta</taxon>
        <taxon>Magnoliopsida</taxon>
        <taxon>eudicotyledons</taxon>
        <taxon>Gunneridae</taxon>
        <taxon>Pentapetalae</taxon>
        <taxon>rosids</taxon>
        <taxon>malvids</taxon>
        <taxon>Malvales</taxon>
        <taxon>Dipterocarpaceae</taxon>
        <taxon>Rubroshorea</taxon>
    </lineage>
</organism>
<dbReference type="EMBL" id="BPVZ01000021">
    <property type="protein sequence ID" value="GKV04379.1"/>
    <property type="molecule type" value="Genomic_DNA"/>
</dbReference>
<gene>
    <name evidence="1" type="ORF">SLEP1_g16538</name>
</gene>
<dbReference type="AlphaFoldDB" id="A0AAV5IX21"/>
<comment type="caution">
    <text evidence="1">The sequence shown here is derived from an EMBL/GenBank/DDBJ whole genome shotgun (WGS) entry which is preliminary data.</text>
</comment>
<dbReference type="Proteomes" id="UP001054252">
    <property type="component" value="Unassembled WGS sequence"/>
</dbReference>
<proteinExistence type="predicted"/>
<accession>A0AAV5IX21</accession>